<keyword evidence="4 7" id="KW-0812">Transmembrane</keyword>
<evidence type="ECO:0000256" key="6">
    <source>
        <dbReference type="ARBA" id="ARBA00023136"/>
    </source>
</evidence>
<comment type="caution">
    <text evidence="9">The sequence shown here is derived from an EMBL/GenBank/DDBJ whole genome shotgun (WGS) entry which is preliminary data.</text>
</comment>
<dbReference type="PROSITE" id="PS50928">
    <property type="entry name" value="ABC_TM1"/>
    <property type="match status" value="1"/>
</dbReference>
<evidence type="ECO:0000256" key="4">
    <source>
        <dbReference type="ARBA" id="ARBA00022692"/>
    </source>
</evidence>
<evidence type="ECO:0000256" key="5">
    <source>
        <dbReference type="ARBA" id="ARBA00022989"/>
    </source>
</evidence>
<keyword evidence="6 7" id="KW-0472">Membrane</keyword>
<dbReference type="Gene3D" id="1.10.3720.10">
    <property type="entry name" value="MetI-like"/>
    <property type="match status" value="1"/>
</dbReference>
<keyword evidence="2" id="KW-0813">Transport</keyword>
<dbReference type="SUPFAM" id="SSF161098">
    <property type="entry name" value="MetI-like"/>
    <property type="match status" value="1"/>
</dbReference>
<keyword evidence="3" id="KW-1003">Cell membrane</keyword>
<feature type="transmembrane region" description="Helical" evidence="7">
    <location>
        <begin position="17"/>
        <end position="38"/>
    </location>
</feature>
<organism evidence="9">
    <name type="scientific">bioreactor metagenome</name>
    <dbReference type="NCBI Taxonomy" id="1076179"/>
    <lineage>
        <taxon>unclassified sequences</taxon>
        <taxon>metagenomes</taxon>
        <taxon>ecological metagenomes</taxon>
    </lineage>
</organism>
<evidence type="ECO:0000313" key="9">
    <source>
        <dbReference type="EMBL" id="MPM80687.1"/>
    </source>
</evidence>
<feature type="transmembrane region" description="Helical" evidence="7">
    <location>
        <begin position="50"/>
        <end position="74"/>
    </location>
</feature>
<comment type="subcellular location">
    <subcellularLocation>
        <location evidence="1">Cell membrane</location>
        <topology evidence="1">Multi-pass membrane protein</topology>
    </subcellularLocation>
</comment>
<feature type="domain" description="ABC transmembrane type-1" evidence="8">
    <location>
        <begin position="13"/>
        <end position="226"/>
    </location>
</feature>
<feature type="transmembrane region" description="Helical" evidence="7">
    <location>
        <begin position="103"/>
        <end position="123"/>
    </location>
</feature>
<gene>
    <name evidence="9" type="primary">lacF_61</name>
    <name evidence="9" type="ORF">SDC9_127737</name>
</gene>
<dbReference type="CDD" id="cd06261">
    <property type="entry name" value="TM_PBP2"/>
    <property type="match status" value="1"/>
</dbReference>
<reference evidence="9" key="1">
    <citation type="submission" date="2019-08" db="EMBL/GenBank/DDBJ databases">
        <authorList>
            <person name="Kucharzyk K."/>
            <person name="Murdoch R.W."/>
            <person name="Higgins S."/>
            <person name="Loffler F."/>
        </authorList>
    </citation>
    <scope>NUCLEOTIDE SEQUENCE</scope>
</reference>
<proteinExistence type="predicted"/>
<name>A0A645CUT9_9ZZZZ</name>
<keyword evidence="5 7" id="KW-1133">Transmembrane helix</keyword>
<dbReference type="GO" id="GO:0055085">
    <property type="term" value="P:transmembrane transport"/>
    <property type="evidence" value="ECO:0007669"/>
    <property type="project" value="InterPro"/>
</dbReference>
<dbReference type="InterPro" id="IPR035906">
    <property type="entry name" value="MetI-like_sf"/>
</dbReference>
<feature type="transmembrane region" description="Helical" evidence="7">
    <location>
        <begin position="207"/>
        <end position="229"/>
    </location>
</feature>
<evidence type="ECO:0000256" key="1">
    <source>
        <dbReference type="ARBA" id="ARBA00004651"/>
    </source>
</evidence>
<evidence type="ECO:0000256" key="7">
    <source>
        <dbReference type="SAM" id="Phobius"/>
    </source>
</evidence>
<evidence type="ECO:0000256" key="2">
    <source>
        <dbReference type="ARBA" id="ARBA00022448"/>
    </source>
</evidence>
<sequence>MFTDPSGNFYTALRNNLLIVGVSVFGQIPLGFILAYILSRKLIKKGNSFFQTMIYLPNVISSIIIGVLFNAIIYGRNSVLMDIRRIFDPAAVFTMSSNPMAPVLVVILWMFTGFYMIIFLANMQRIDPAIIEAARIDGAKESGILWYITLPALSGVIITTAILAISGSLKSFDLIYAMTNGGPAGQTRVLSLYMYQSAFQGAPNYPLANAISTVMVVISIILIIMTMSLGKAFREKEM</sequence>
<feature type="transmembrane region" description="Helical" evidence="7">
    <location>
        <begin position="144"/>
        <end position="165"/>
    </location>
</feature>
<dbReference type="GO" id="GO:0005886">
    <property type="term" value="C:plasma membrane"/>
    <property type="evidence" value="ECO:0007669"/>
    <property type="project" value="UniProtKB-SubCell"/>
</dbReference>
<evidence type="ECO:0000256" key="3">
    <source>
        <dbReference type="ARBA" id="ARBA00022475"/>
    </source>
</evidence>
<protein>
    <submittedName>
        <fullName evidence="9">Lactose transport system permease protein LacF</fullName>
    </submittedName>
</protein>
<dbReference type="InterPro" id="IPR050809">
    <property type="entry name" value="UgpAE/MalFG_permease"/>
</dbReference>
<dbReference type="Pfam" id="PF00528">
    <property type="entry name" value="BPD_transp_1"/>
    <property type="match status" value="1"/>
</dbReference>
<dbReference type="PANTHER" id="PTHR43227">
    <property type="entry name" value="BLL4140 PROTEIN"/>
    <property type="match status" value="1"/>
</dbReference>
<evidence type="ECO:0000259" key="8">
    <source>
        <dbReference type="PROSITE" id="PS50928"/>
    </source>
</evidence>
<dbReference type="InterPro" id="IPR000515">
    <property type="entry name" value="MetI-like"/>
</dbReference>
<dbReference type="AlphaFoldDB" id="A0A645CUT9"/>
<dbReference type="EMBL" id="VSSQ01030239">
    <property type="protein sequence ID" value="MPM80687.1"/>
    <property type="molecule type" value="Genomic_DNA"/>
</dbReference>
<dbReference type="PANTHER" id="PTHR43227:SF11">
    <property type="entry name" value="BLL4140 PROTEIN"/>
    <property type="match status" value="1"/>
</dbReference>
<accession>A0A645CUT9</accession>